<dbReference type="RefSeq" id="XP_049179548.1">
    <property type="nucleotide sequence ID" value="XM_049324769.1"/>
</dbReference>
<reference evidence="6" key="1">
    <citation type="journal article" date="2022" name="DNA Res.">
        <title>Genome analysis of five recently described species of the CUG-Ser clade uncovers Candida theae as a new hybrid lineage with pathogenic potential in the Candida parapsilosis species complex.</title>
        <authorList>
            <person name="Mixao V."/>
            <person name="Del Olmo V."/>
            <person name="Hegedusova E."/>
            <person name="Saus E."/>
            <person name="Pryszcz L."/>
            <person name="Cillingova A."/>
            <person name="Nosek J."/>
            <person name="Gabaldon T."/>
        </authorList>
    </citation>
    <scope>NUCLEOTIDE SEQUENCE</scope>
    <source>
        <strain evidence="6">CBS 10844</strain>
    </source>
</reference>
<dbReference type="GeneID" id="73381051"/>
<evidence type="ECO:0000256" key="1">
    <source>
        <dbReference type="ARBA" id="ARBA00004502"/>
    </source>
</evidence>
<protein>
    <recommendedName>
        <fullName evidence="8">Lipid droplet-associated hydrolase</fullName>
    </recommendedName>
</protein>
<evidence type="ECO:0000256" key="5">
    <source>
        <dbReference type="SAM" id="Phobius"/>
    </source>
</evidence>
<keyword evidence="5" id="KW-0472">Membrane</keyword>
<dbReference type="AlphaFoldDB" id="A0AAI9SVF7"/>
<dbReference type="InterPro" id="IPR019363">
    <property type="entry name" value="LDAH"/>
</dbReference>
<dbReference type="GO" id="GO:0016298">
    <property type="term" value="F:lipase activity"/>
    <property type="evidence" value="ECO:0007669"/>
    <property type="project" value="InterPro"/>
</dbReference>
<dbReference type="PANTHER" id="PTHR13390">
    <property type="entry name" value="LIPASE"/>
    <property type="match status" value="1"/>
</dbReference>
<keyword evidence="3" id="KW-0551">Lipid droplet</keyword>
<dbReference type="GO" id="GO:0005811">
    <property type="term" value="C:lipid droplet"/>
    <property type="evidence" value="ECO:0007669"/>
    <property type="project" value="UniProtKB-SubCell"/>
</dbReference>
<gene>
    <name evidence="6" type="ORF">KGF56_003436</name>
</gene>
<dbReference type="PANTHER" id="PTHR13390:SF0">
    <property type="entry name" value="LIPID DROPLET-ASSOCIATED HYDROLASE"/>
    <property type="match status" value="1"/>
</dbReference>
<accession>A0AAI9SVF7</accession>
<dbReference type="Pfam" id="PF10230">
    <property type="entry name" value="LIDHydrolase"/>
    <property type="match status" value="1"/>
</dbReference>
<keyword evidence="5" id="KW-0812">Transmembrane</keyword>
<organism evidence="6 7">
    <name type="scientific">Candida oxycetoniae</name>
    <dbReference type="NCBI Taxonomy" id="497107"/>
    <lineage>
        <taxon>Eukaryota</taxon>
        <taxon>Fungi</taxon>
        <taxon>Dikarya</taxon>
        <taxon>Ascomycota</taxon>
        <taxon>Saccharomycotina</taxon>
        <taxon>Pichiomycetes</taxon>
        <taxon>Debaryomycetaceae</taxon>
        <taxon>Candida/Lodderomyces clade</taxon>
        <taxon>Candida</taxon>
    </lineage>
</organism>
<dbReference type="InterPro" id="IPR029058">
    <property type="entry name" value="AB_hydrolase_fold"/>
</dbReference>
<feature type="transmembrane region" description="Helical" evidence="5">
    <location>
        <begin position="170"/>
        <end position="190"/>
    </location>
</feature>
<keyword evidence="4" id="KW-0378">Hydrolase</keyword>
<dbReference type="Proteomes" id="UP001202479">
    <property type="component" value="Unassembled WGS sequence"/>
</dbReference>
<dbReference type="EMBL" id="JAHUZD010000120">
    <property type="protein sequence ID" value="KAI3403801.2"/>
    <property type="molecule type" value="Genomic_DNA"/>
</dbReference>
<evidence type="ECO:0000256" key="4">
    <source>
        <dbReference type="ARBA" id="ARBA00022801"/>
    </source>
</evidence>
<comment type="caution">
    <text evidence="6">The sequence shown here is derived from an EMBL/GenBank/DDBJ whole genome shotgun (WGS) entry which is preliminary data.</text>
</comment>
<evidence type="ECO:0008006" key="8">
    <source>
        <dbReference type="Google" id="ProtNLM"/>
    </source>
</evidence>
<comment type="similarity">
    <text evidence="2">Belongs to the AB hydrolase superfamily. LDAH family.</text>
</comment>
<dbReference type="SUPFAM" id="SSF53474">
    <property type="entry name" value="alpha/beta-Hydrolases"/>
    <property type="match status" value="1"/>
</dbReference>
<evidence type="ECO:0000256" key="2">
    <source>
        <dbReference type="ARBA" id="ARBA00008300"/>
    </source>
</evidence>
<sequence>MSIESSASDVAAAIYHKISTIPDSNDILIMIPGNPGLVEYYIPYLNLIQDSIAQFEIFCIGYLGFVKESTQQSQRTYSVQEQIDHKYTIIKQIVTQHKQVEPSSRSKPPSLYFLSHSLGSFIIQRTILKLFQDEELAGRFEIKFNGMITPTIYDIAGSESGSKFVKMMQWGLPFVGVAATLSMLASYIPIGIQEWILNWHFRDIKEDTIVDTGIGTNYGLDNSINATIQFINSPIAIKQCLCMAKDEMEVIDKSDLVNDWFFSNSNKQARFKNWIFFAQNDHWVSQDTRNYLLGKYKVGQDNTGPNFFEICQNRERPIMHAFCINQSEEFANITIDRLKKLCRELH</sequence>
<evidence type="ECO:0000313" key="6">
    <source>
        <dbReference type="EMBL" id="KAI3403801.2"/>
    </source>
</evidence>
<comment type="subcellular location">
    <subcellularLocation>
        <location evidence="1">Lipid droplet</location>
    </subcellularLocation>
</comment>
<evidence type="ECO:0000256" key="3">
    <source>
        <dbReference type="ARBA" id="ARBA00022677"/>
    </source>
</evidence>
<dbReference type="GO" id="GO:0019915">
    <property type="term" value="P:lipid storage"/>
    <property type="evidence" value="ECO:0007669"/>
    <property type="project" value="InterPro"/>
</dbReference>
<proteinExistence type="inferred from homology"/>
<keyword evidence="5" id="KW-1133">Transmembrane helix</keyword>
<evidence type="ECO:0000313" key="7">
    <source>
        <dbReference type="Proteomes" id="UP001202479"/>
    </source>
</evidence>
<keyword evidence="7" id="KW-1185">Reference proteome</keyword>
<name>A0AAI9SVF7_9ASCO</name>